<feature type="active site" evidence="11">
    <location>
        <position position="264"/>
    </location>
</feature>
<dbReference type="InterPro" id="IPR011932">
    <property type="entry name" value="Recomb_XerD"/>
</dbReference>
<dbReference type="CDD" id="cd00798">
    <property type="entry name" value="INT_XerDC_C"/>
    <property type="match status" value="1"/>
</dbReference>
<feature type="active site" evidence="11">
    <location>
        <position position="267"/>
    </location>
</feature>
<evidence type="ECO:0000256" key="3">
    <source>
        <dbReference type="ARBA" id="ARBA00015810"/>
    </source>
</evidence>
<feature type="active site" description="O-(3'-phospho-DNA)-tyrosine intermediate" evidence="11">
    <location>
        <position position="299"/>
    </location>
</feature>
<dbReference type="OrthoDB" id="9801717at2"/>
<keyword evidence="6 11" id="KW-0159">Chromosome partition</keyword>
<evidence type="ECO:0000256" key="1">
    <source>
        <dbReference type="ARBA" id="ARBA00004496"/>
    </source>
</evidence>
<comment type="subcellular location">
    <subcellularLocation>
        <location evidence="1 11">Cytoplasm</location>
    </subcellularLocation>
</comment>
<dbReference type="EMBL" id="NEKC01000019">
    <property type="protein sequence ID" value="OTA28285.1"/>
    <property type="molecule type" value="Genomic_DNA"/>
</dbReference>
<name>A0A1Y2SVD0_9BIFI</name>
<evidence type="ECO:0000256" key="6">
    <source>
        <dbReference type="ARBA" id="ARBA00022829"/>
    </source>
</evidence>
<dbReference type="GO" id="GO:0005737">
    <property type="term" value="C:cytoplasm"/>
    <property type="evidence" value="ECO:0007669"/>
    <property type="project" value="UniProtKB-SubCell"/>
</dbReference>
<evidence type="ECO:0000256" key="9">
    <source>
        <dbReference type="ARBA" id="ARBA00023172"/>
    </source>
</evidence>
<dbReference type="STRING" id="1160091.B9T39_07135"/>
<evidence type="ECO:0000259" key="12">
    <source>
        <dbReference type="PROSITE" id="PS51898"/>
    </source>
</evidence>
<dbReference type="GO" id="GO:0003677">
    <property type="term" value="F:DNA binding"/>
    <property type="evidence" value="ECO:0007669"/>
    <property type="project" value="UniProtKB-UniRule"/>
</dbReference>
<feature type="active site" evidence="11">
    <location>
        <position position="162"/>
    </location>
</feature>
<evidence type="ECO:0000256" key="2">
    <source>
        <dbReference type="ARBA" id="ARBA00010450"/>
    </source>
</evidence>
<dbReference type="GO" id="GO:0007059">
    <property type="term" value="P:chromosome segregation"/>
    <property type="evidence" value="ECO:0007669"/>
    <property type="project" value="UniProtKB-UniRule"/>
</dbReference>
<dbReference type="NCBIfam" id="TIGR02225">
    <property type="entry name" value="recomb_XerD"/>
    <property type="match status" value="1"/>
</dbReference>
<comment type="function">
    <text evidence="11">Site-specific tyrosine recombinase, which acts by catalyzing the cutting and rejoining of the recombining DNA molecules. The XerC-XerD complex is essential to convert dimers of the bacterial chromosome into monomers to permit their segregation at cell division. It also contributes to the segregational stability of plasmids.</text>
</comment>
<evidence type="ECO:0000256" key="7">
    <source>
        <dbReference type="ARBA" id="ARBA00022908"/>
    </source>
</evidence>
<evidence type="ECO:0000313" key="14">
    <source>
        <dbReference type="EMBL" id="OTA28285.1"/>
    </source>
</evidence>
<keyword evidence="5 11" id="KW-0132">Cell division</keyword>
<organism evidence="14 15">
    <name type="scientific">Alloscardovia macacae</name>
    <dbReference type="NCBI Taxonomy" id="1160091"/>
    <lineage>
        <taxon>Bacteria</taxon>
        <taxon>Bacillati</taxon>
        <taxon>Actinomycetota</taxon>
        <taxon>Actinomycetes</taxon>
        <taxon>Bifidobacteriales</taxon>
        <taxon>Bifidobacteriaceae</taxon>
        <taxon>Alloscardovia</taxon>
    </lineage>
</organism>
<evidence type="ECO:0000256" key="5">
    <source>
        <dbReference type="ARBA" id="ARBA00022618"/>
    </source>
</evidence>
<dbReference type="HAMAP" id="MF_01808">
    <property type="entry name" value="Recomb_XerC_XerD"/>
    <property type="match status" value="1"/>
</dbReference>
<dbReference type="Pfam" id="PF02899">
    <property type="entry name" value="Phage_int_SAM_1"/>
    <property type="match status" value="1"/>
</dbReference>
<reference evidence="14 15" key="1">
    <citation type="submission" date="2017-04" db="EMBL/GenBank/DDBJ databases">
        <title>Draft genome sequences of Alloscardovia macacae UMA81211 and UMA81212 isolated from the feces of a rhesus macaque (Macaca mulatta).</title>
        <authorList>
            <person name="Albert K."/>
            <person name="Sela D.A."/>
        </authorList>
    </citation>
    <scope>NUCLEOTIDE SEQUENCE [LARGE SCALE GENOMIC DNA]</scope>
    <source>
        <strain evidence="14 15">UMA81212</strain>
    </source>
</reference>
<dbReference type="InterPro" id="IPR004107">
    <property type="entry name" value="Integrase_SAM-like_N"/>
</dbReference>
<accession>A0A1Y2SVD0</accession>
<evidence type="ECO:0000256" key="4">
    <source>
        <dbReference type="ARBA" id="ARBA00022490"/>
    </source>
</evidence>
<dbReference type="InterPro" id="IPR023009">
    <property type="entry name" value="Tyrosine_recombinase_XerC/XerD"/>
</dbReference>
<feature type="active site" evidence="11">
    <location>
        <position position="290"/>
    </location>
</feature>
<feature type="domain" description="Tyr recombinase" evidence="12">
    <location>
        <begin position="114"/>
        <end position="312"/>
    </location>
</feature>
<dbReference type="InterPro" id="IPR010998">
    <property type="entry name" value="Integrase_recombinase_N"/>
</dbReference>
<dbReference type="AlphaFoldDB" id="A0A1Y2SVD0"/>
<comment type="caution">
    <text evidence="14">The sequence shown here is derived from an EMBL/GenBank/DDBJ whole genome shotgun (WGS) entry which is preliminary data.</text>
</comment>
<dbReference type="PROSITE" id="PS51900">
    <property type="entry name" value="CB"/>
    <property type="match status" value="1"/>
</dbReference>
<dbReference type="HAMAP" id="MF_01807">
    <property type="entry name" value="Recomb_XerD"/>
    <property type="match status" value="1"/>
</dbReference>
<dbReference type="GO" id="GO:0006313">
    <property type="term" value="P:DNA transposition"/>
    <property type="evidence" value="ECO:0007669"/>
    <property type="project" value="UniProtKB-UniRule"/>
</dbReference>
<dbReference type="Gene3D" id="1.10.443.10">
    <property type="entry name" value="Intergrase catalytic core"/>
    <property type="match status" value="1"/>
</dbReference>
<dbReference type="SUPFAM" id="SSF56349">
    <property type="entry name" value="DNA breaking-rejoining enzymes"/>
    <property type="match status" value="1"/>
</dbReference>
<dbReference type="Pfam" id="PF00589">
    <property type="entry name" value="Phage_integrase"/>
    <property type="match status" value="1"/>
</dbReference>
<proteinExistence type="inferred from homology"/>
<dbReference type="PANTHER" id="PTHR30349">
    <property type="entry name" value="PHAGE INTEGRASE-RELATED"/>
    <property type="match status" value="1"/>
</dbReference>
<feature type="domain" description="Core-binding (CB)" evidence="13">
    <location>
        <begin position="7"/>
        <end position="93"/>
    </location>
</feature>
<evidence type="ECO:0000259" key="13">
    <source>
        <dbReference type="PROSITE" id="PS51900"/>
    </source>
</evidence>
<feature type="active site" evidence="11">
    <location>
        <position position="186"/>
    </location>
</feature>
<comment type="similarity">
    <text evidence="2 11">Belongs to the 'phage' integrase family. XerD subfamily.</text>
</comment>
<keyword evidence="9 11" id="KW-0233">DNA recombination</keyword>
<dbReference type="InterPro" id="IPR011010">
    <property type="entry name" value="DNA_brk_join_enz"/>
</dbReference>
<dbReference type="InterPro" id="IPR013762">
    <property type="entry name" value="Integrase-like_cat_sf"/>
</dbReference>
<keyword evidence="8 11" id="KW-0238">DNA-binding</keyword>
<dbReference type="RefSeq" id="WP_086107125.1">
    <property type="nucleotide sequence ID" value="NZ_NEKB01000016.1"/>
</dbReference>
<dbReference type="GO" id="GO:0009037">
    <property type="term" value="F:tyrosine-based site-specific recombinase activity"/>
    <property type="evidence" value="ECO:0007669"/>
    <property type="project" value="UniProtKB-UniRule"/>
</dbReference>
<dbReference type="PROSITE" id="PS51898">
    <property type="entry name" value="TYR_RECOMBINASE"/>
    <property type="match status" value="1"/>
</dbReference>
<keyword evidence="7 11" id="KW-0229">DNA integration</keyword>
<dbReference type="Gene3D" id="1.10.150.130">
    <property type="match status" value="1"/>
</dbReference>
<dbReference type="PANTHER" id="PTHR30349:SF81">
    <property type="entry name" value="TYROSINE RECOMBINASE XERC"/>
    <property type="match status" value="1"/>
</dbReference>
<sequence length="319" mass="35421">MPHTEQTAYSRYLDQFLVHISVERGLSDATSRAYAADIRTYARWLTERGIHEPKEITTSDIELYVTDLGLQGQSARSIARRIASIHEFHKFLLAEGRTSHDPSAPITPPKAASQLPEALTIEEVFTLIHATHTDTPEEQATAGPIRLRDRALLEFMYASAGRVSEIVGANLADIDLDARVARLIGKGDKQRLVPLGSYACDALRIYLEHARPALQAKANVKTAPPETHAIFLNKRGRRLSRQSVWEIVRTYAEAAGIRKSIHPHTLRHSCATHLIQGGADVRAVQELLGHASVTTTQIYTHVTPQALMESYLLSHPRAK</sequence>
<evidence type="ECO:0000256" key="11">
    <source>
        <dbReference type="HAMAP-Rule" id="MF_01807"/>
    </source>
</evidence>
<gene>
    <name evidence="11" type="primary">xerD</name>
    <name evidence="14" type="ORF">B9T39_07135</name>
</gene>
<dbReference type="NCBIfam" id="NF001399">
    <property type="entry name" value="PRK00283.1"/>
    <property type="match status" value="1"/>
</dbReference>
<comment type="subunit">
    <text evidence="11">Forms a cyclic heterotetrameric complex composed of two molecules of XerC and two molecules of XerD.</text>
</comment>
<dbReference type="GO" id="GO:0051301">
    <property type="term" value="P:cell division"/>
    <property type="evidence" value="ECO:0007669"/>
    <property type="project" value="UniProtKB-KW"/>
</dbReference>
<dbReference type="Proteomes" id="UP000243540">
    <property type="component" value="Unassembled WGS sequence"/>
</dbReference>
<evidence type="ECO:0000256" key="8">
    <source>
        <dbReference type="ARBA" id="ARBA00023125"/>
    </source>
</evidence>
<evidence type="ECO:0000256" key="10">
    <source>
        <dbReference type="ARBA" id="ARBA00023306"/>
    </source>
</evidence>
<keyword evidence="4 11" id="KW-0963">Cytoplasm</keyword>
<dbReference type="InterPro" id="IPR044068">
    <property type="entry name" value="CB"/>
</dbReference>
<dbReference type="InterPro" id="IPR002104">
    <property type="entry name" value="Integrase_catalytic"/>
</dbReference>
<dbReference type="InterPro" id="IPR050090">
    <property type="entry name" value="Tyrosine_recombinase_XerCD"/>
</dbReference>
<protein>
    <recommendedName>
        <fullName evidence="3 11">Tyrosine recombinase XerD</fullName>
    </recommendedName>
</protein>
<evidence type="ECO:0000313" key="15">
    <source>
        <dbReference type="Proteomes" id="UP000243540"/>
    </source>
</evidence>
<keyword evidence="10 11" id="KW-0131">Cell cycle</keyword>